<sequence length="281" mass="32734">MLRINGETADPGLIEDAFARLKAEAEMLSEVSCCERDNEFRERAEEEVIDGILLAQEAEQRTENPSADEVRSAFEDTLRQWRKHGASWELLDAERESLRAETISRLKMERFTDGLWQDLPELSEEDLEKWYQENISRFRTPPAVRALHLVRFPEAADPWDDYAAMLDLRRRSHVGEDFDTLAKENTKKRGGEVDLGWIEQQRIFNPFEAMLFSLREDEVSPVFFYEQALHLVKAVEVRPVSIQPFEEVKDSIREEVEHARRLKALKDLASKLRESATIERA</sequence>
<dbReference type="SUPFAM" id="SSF54534">
    <property type="entry name" value="FKBP-like"/>
    <property type="match status" value="1"/>
</dbReference>
<dbReference type="AlphaFoldDB" id="A0A858RK95"/>
<keyword evidence="4" id="KW-1185">Reference proteome</keyword>
<feature type="domain" description="PpiC" evidence="2">
    <location>
        <begin position="141"/>
        <end position="236"/>
    </location>
</feature>
<evidence type="ECO:0000256" key="1">
    <source>
        <dbReference type="PROSITE-ProRule" id="PRU00278"/>
    </source>
</evidence>
<organism evidence="3 4">
    <name type="scientific">Luteolibacter luteus</name>
    <dbReference type="NCBI Taxonomy" id="2728835"/>
    <lineage>
        <taxon>Bacteria</taxon>
        <taxon>Pseudomonadati</taxon>
        <taxon>Verrucomicrobiota</taxon>
        <taxon>Verrucomicrobiia</taxon>
        <taxon>Verrucomicrobiales</taxon>
        <taxon>Verrucomicrobiaceae</taxon>
        <taxon>Luteolibacter</taxon>
    </lineage>
</organism>
<dbReference type="GO" id="GO:0003755">
    <property type="term" value="F:peptidyl-prolyl cis-trans isomerase activity"/>
    <property type="evidence" value="ECO:0007669"/>
    <property type="project" value="UniProtKB-KW"/>
</dbReference>
<dbReference type="InterPro" id="IPR000297">
    <property type="entry name" value="PPIase_PpiC"/>
</dbReference>
<keyword evidence="1" id="KW-0697">Rotamase</keyword>
<dbReference type="Gene3D" id="1.10.4030.10">
    <property type="entry name" value="Porin chaperone SurA, peptide-binding domain"/>
    <property type="match status" value="1"/>
</dbReference>
<evidence type="ECO:0000313" key="3">
    <source>
        <dbReference type="EMBL" id="QJE97001.1"/>
    </source>
</evidence>
<dbReference type="InterPro" id="IPR050245">
    <property type="entry name" value="PrsA_foldase"/>
</dbReference>
<reference evidence="3 4" key="1">
    <citation type="submission" date="2020-04" db="EMBL/GenBank/DDBJ databases">
        <title>Luteolibacter sp. G-1-1-1 isolated from soil.</title>
        <authorList>
            <person name="Dahal R.H."/>
        </authorList>
    </citation>
    <scope>NUCLEOTIDE SEQUENCE [LARGE SCALE GENOMIC DNA]</scope>
    <source>
        <strain evidence="3 4">G-1-1-1</strain>
    </source>
</reference>
<dbReference type="Pfam" id="PF13145">
    <property type="entry name" value="Rotamase_2"/>
    <property type="match status" value="1"/>
</dbReference>
<dbReference type="KEGG" id="luo:HHL09_14800"/>
<dbReference type="PANTHER" id="PTHR47245">
    <property type="entry name" value="PEPTIDYLPROLYL ISOMERASE"/>
    <property type="match status" value="1"/>
</dbReference>
<proteinExistence type="predicted"/>
<dbReference type="Gene3D" id="3.10.50.40">
    <property type="match status" value="1"/>
</dbReference>
<protein>
    <recommendedName>
        <fullName evidence="2">PpiC domain-containing protein</fullName>
    </recommendedName>
</protein>
<dbReference type="InterPro" id="IPR046357">
    <property type="entry name" value="PPIase_dom_sf"/>
</dbReference>
<evidence type="ECO:0000259" key="2">
    <source>
        <dbReference type="PROSITE" id="PS50198"/>
    </source>
</evidence>
<dbReference type="InterPro" id="IPR027304">
    <property type="entry name" value="Trigger_fact/SurA_dom_sf"/>
</dbReference>
<evidence type="ECO:0000313" key="4">
    <source>
        <dbReference type="Proteomes" id="UP000501812"/>
    </source>
</evidence>
<dbReference type="PROSITE" id="PS50198">
    <property type="entry name" value="PPIC_PPIASE_2"/>
    <property type="match status" value="1"/>
</dbReference>
<accession>A0A858RK95</accession>
<dbReference type="EMBL" id="CP051774">
    <property type="protein sequence ID" value="QJE97001.1"/>
    <property type="molecule type" value="Genomic_DNA"/>
</dbReference>
<dbReference type="SUPFAM" id="SSF109998">
    <property type="entry name" value="Triger factor/SurA peptide-binding domain-like"/>
    <property type="match status" value="1"/>
</dbReference>
<gene>
    <name evidence="3" type="ORF">HHL09_14800</name>
</gene>
<dbReference type="PANTHER" id="PTHR47245:SF2">
    <property type="entry name" value="PEPTIDYL-PROLYL CIS-TRANS ISOMERASE HP_0175-RELATED"/>
    <property type="match status" value="1"/>
</dbReference>
<dbReference type="Proteomes" id="UP000501812">
    <property type="component" value="Chromosome"/>
</dbReference>
<name>A0A858RK95_9BACT</name>
<dbReference type="RefSeq" id="WP_169455401.1">
    <property type="nucleotide sequence ID" value="NZ_CP051774.1"/>
</dbReference>
<keyword evidence="1" id="KW-0413">Isomerase</keyword>